<dbReference type="CDD" id="cd18121">
    <property type="entry name" value="ATP-synt_Fo_c"/>
    <property type="match status" value="1"/>
</dbReference>
<evidence type="ECO:0000256" key="13">
    <source>
        <dbReference type="SAM" id="SignalP"/>
    </source>
</evidence>
<dbReference type="GO" id="GO:0033177">
    <property type="term" value="C:proton-transporting two-sector ATPase complex, proton-transporting domain"/>
    <property type="evidence" value="ECO:0007669"/>
    <property type="project" value="InterPro"/>
</dbReference>
<dbReference type="EMBL" id="CP002629">
    <property type="protein sequence ID" value="AEB10686.1"/>
    <property type="molecule type" value="Genomic_DNA"/>
</dbReference>
<dbReference type="InterPro" id="IPR005953">
    <property type="entry name" value="ATP_synth_csu_bac/chlpt"/>
</dbReference>
<dbReference type="HOGENOM" id="CLU_148047_0_0_7"/>
<reference evidence="16" key="2">
    <citation type="submission" date="2011-03" db="EMBL/GenBank/DDBJ databases">
        <title>The complete genome of Desulfobacca acetoxidans DSM 11109.</title>
        <authorList>
            <consortium name="US DOE Joint Genome Institute (JGI-PGF)"/>
            <person name="Lucas S."/>
            <person name="Copeland A."/>
            <person name="Lapidus A."/>
            <person name="Bruce D."/>
            <person name="Goodwin L."/>
            <person name="Pitluck S."/>
            <person name="Peters L."/>
            <person name="Kyrpides N."/>
            <person name="Mavromatis K."/>
            <person name="Ivanova N."/>
            <person name="Ovchinnikova G."/>
            <person name="Teshima H."/>
            <person name="Detter J.C."/>
            <person name="Han C."/>
            <person name="Land M."/>
            <person name="Hauser L."/>
            <person name="Markowitz V."/>
            <person name="Cheng J.-F."/>
            <person name="Hugenholtz P."/>
            <person name="Woyke T."/>
            <person name="Wu D."/>
            <person name="Spring S."/>
            <person name="Schueler E."/>
            <person name="Brambilla E."/>
            <person name="Klenk H.-P."/>
            <person name="Eisen J.A."/>
        </authorList>
    </citation>
    <scope>NUCLEOTIDE SEQUENCE [LARGE SCALE GENOMIC DNA]</scope>
    <source>
        <strain evidence="16">ATCC 700848 / DSM 11109 / ASRB2</strain>
    </source>
</reference>
<keyword evidence="6 12" id="KW-0375">Hydrogen ion transport</keyword>
<evidence type="ECO:0000256" key="6">
    <source>
        <dbReference type="ARBA" id="ARBA00022781"/>
    </source>
</evidence>
<dbReference type="PROSITE" id="PS00605">
    <property type="entry name" value="ATPASE_C"/>
    <property type="match status" value="1"/>
</dbReference>
<evidence type="ECO:0000256" key="5">
    <source>
        <dbReference type="ARBA" id="ARBA00022692"/>
    </source>
</evidence>
<dbReference type="Gene3D" id="1.20.120.610">
    <property type="entry name" value="lithium bound rotor ring of v- atpase"/>
    <property type="match status" value="1"/>
</dbReference>
<dbReference type="SUPFAM" id="SSF81333">
    <property type="entry name" value="F1F0 ATP synthase subunit C"/>
    <property type="match status" value="1"/>
</dbReference>
<keyword evidence="9 12" id="KW-0446">Lipid-binding</keyword>
<protein>
    <recommendedName>
        <fullName evidence="12">ATP synthase subunit c</fullName>
    </recommendedName>
    <alternativeName>
        <fullName evidence="12">ATP synthase F(0) sector subunit c</fullName>
    </alternativeName>
    <alternativeName>
        <fullName evidence="12">F-type ATPase subunit c</fullName>
        <shortName evidence="12">F-ATPase subunit c</shortName>
    </alternativeName>
    <alternativeName>
        <fullName evidence="12">Lipid-binding protein</fullName>
    </alternativeName>
</protein>
<evidence type="ECO:0000256" key="1">
    <source>
        <dbReference type="ARBA" id="ARBA00004141"/>
    </source>
</evidence>
<dbReference type="GO" id="GO:0045259">
    <property type="term" value="C:proton-transporting ATP synthase complex"/>
    <property type="evidence" value="ECO:0007669"/>
    <property type="project" value="UniProtKB-KW"/>
</dbReference>
<evidence type="ECO:0000256" key="9">
    <source>
        <dbReference type="ARBA" id="ARBA00023121"/>
    </source>
</evidence>
<keyword evidence="11 12" id="KW-0066">ATP synthesis</keyword>
<gene>
    <name evidence="12" type="primary">atpE</name>
    <name evidence="15" type="ordered locus">Desac_2886</name>
</gene>
<sequence length="123" mass="12229">MKKLMIAGMTLLFTLGLASLAMAAEAAGGGAGLGGFFSAAMIAAGFGIGIAAFGTGIGQGLAVKSSVEGIARNPEASGKITVTMLIGLAMIESLCIYALVIALIILYAYPMTKPIAAALGFKI</sequence>
<evidence type="ECO:0000259" key="14">
    <source>
        <dbReference type="Pfam" id="PF00137"/>
    </source>
</evidence>
<dbReference type="NCBIfam" id="TIGR01260">
    <property type="entry name" value="ATP_synt_c"/>
    <property type="match status" value="1"/>
</dbReference>
<dbReference type="eggNOG" id="COG0636">
    <property type="taxonomic scope" value="Bacteria"/>
</dbReference>
<dbReference type="KEGG" id="dao:Desac_2886"/>
<dbReference type="GO" id="GO:0005886">
    <property type="term" value="C:plasma membrane"/>
    <property type="evidence" value="ECO:0007669"/>
    <property type="project" value="UniProtKB-SubCell"/>
</dbReference>
<keyword evidence="12" id="KW-0997">Cell inner membrane</keyword>
<keyword evidence="7 12" id="KW-1133">Transmembrane helix</keyword>
<keyword evidence="10 12" id="KW-0472">Membrane</keyword>
<keyword evidence="5 12" id="KW-0812">Transmembrane</keyword>
<name>F2NE56_DESAR</name>
<dbReference type="PANTHER" id="PTHR10031:SF0">
    <property type="entry name" value="ATPASE PROTEIN 9"/>
    <property type="match status" value="1"/>
</dbReference>
<comment type="function">
    <text evidence="12">F(1)F(0) ATP synthase produces ATP from ADP in the presence of a proton or sodium gradient. F-type ATPases consist of two structural domains, F(1) containing the extramembraneous catalytic core and F(0) containing the membrane proton channel, linked together by a central stalk and a peripheral stalk. During catalysis, ATP synthesis in the catalytic domain of F(1) is coupled via a rotary mechanism of the central stalk subunits to proton translocation.</text>
</comment>
<dbReference type="OrthoDB" id="5296711at2"/>
<dbReference type="GO" id="GO:0046933">
    <property type="term" value="F:proton-transporting ATP synthase activity, rotational mechanism"/>
    <property type="evidence" value="ECO:0007669"/>
    <property type="project" value="UniProtKB-UniRule"/>
</dbReference>
<evidence type="ECO:0000256" key="4">
    <source>
        <dbReference type="ARBA" id="ARBA00022547"/>
    </source>
</evidence>
<feature type="transmembrane region" description="Helical" evidence="12">
    <location>
        <begin position="84"/>
        <end position="109"/>
    </location>
</feature>
<keyword evidence="8 12" id="KW-0406">Ion transport</keyword>
<feature type="transmembrane region" description="Helical" evidence="12">
    <location>
        <begin position="36"/>
        <end position="63"/>
    </location>
</feature>
<dbReference type="InterPro" id="IPR000454">
    <property type="entry name" value="ATP_synth_F0_csu"/>
</dbReference>
<comment type="subunit">
    <text evidence="12">F-type ATPases have 2 components, F(1) - the catalytic core - and F(0) - the membrane proton channel. F(1) has five subunits: alpha(3), beta(3), gamma(1), delta(1), epsilon(1). F(0) has three main subunits: a(1), b(2) and c(10-14). The alpha and beta chains form an alternating ring which encloses part of the gamma chain. F(1) is attached to F(0) by a central stalk formed by the gamma and epsilon chains, while a peripheral stalk is formed by the delta and b chains.</text>
</comment>
<organism evidence="15 16">
    <name type="scientific">Desulfobacca acetoxidans (strain ATCC 700848 / DSM 11109 / ASRB2)</name>
    <dbReference type="NCBI Taxonomy" id="880072"/>
    <lineage>
        <taxon>Bacteria</taxon>
        <taxon>Pseudomonadati</taxon>
        <taxon>Thermodesulfobacteriota</taxon>
        <taxon>Desulfobaccia</taxon>
        <taxon>Desulfobaccales</taxon>
        <taxon>Desulfobaccaceae</taxon>
        <taxon>Desulfobacca</taxon>
    </lineage>
</organism>
<dbReference type="HAMAP" id="MF_01396">
    <property type="entry name" value="ATP_synth_c_bact"/>
    <property type="match status" value="1"/>
</dbReference>
<keyword evidence="16" id="KW-1185">Reference proteome</keyword>
<evidence type="ECO:0000256" key="8">
    <source>
        <dbReference type="ARBA" id="ARBA00023065"/>
    </source>
</evidence>
<dbReference type="InterPro" id="IPR035921">
    <property type="entry name" value="F/V-ATP_Csub_sf"/>
</dbReference>
<keyword evidence="4 12" id="KW-0138">CF(0)</keyword>
<evidence type="ECO:0000256" key="7">
    <source>
        <dbReference type="ARBA" id="ARBA00022989"/>
    </source>
</evidence>
<dbReference type="PRINTS" id="PR00124">
    <property type="entry name" value="ATPASEC"/>
</dbReference>
<feature type="chain" id="PRO_5003282537" description="ATP synthase subunit c" evidence="13">
    <location>
        <begin position="24"/>
        <end position="123"/>
    </location>
</feature>
<feature type="domain" description="V-ATPase proteolipid subunit C-like" evidence="14">
    <location>
        <begin position="42"/>
        <end position="105"/>
    </location>
</feature>
<dbReference type="PANTHER" id="PTHR10031">
    <property type="entry name" value="ATP SYNTHASE LIPID-BINDING PROTEIN, MITOCHONDRIAL"/>
    <property type="match status" value="1"/>
</dbReference>
<dbReference type="InterPro" id="IPR002379">
    <property type="entry name" value="ATPase_proteolipid_c-like_dom"/>
</dbReference>
<dbReference type="STRING" id="880072.Desac_2886"/>
<comment type="function">
    <text evidence="12">Key component of the F(0) channel; it plays a direct role in translocation across the membrane. A homomeric c-ring of between 10-14 subunits forms the central stalk rotor element with the F(1) delta and epsilon subunits.</text>
</comment>
<reference evidence="15 16" key="1">
    <citation type="journal article" date="2011" name="Stand. Genomic Sci.">
        <title>Complete genome sequence of the acetate-degrading sulfate reducer Desulfobacca acetoxidans type strain (ASRB2).</title>
        <authorList>
            <person name="Goker M."/>
            <person name="Teshima H."/>
            <person name="Lapidus A."/>
            <person name="Nolan M."/>
            <person name="Lucas S."/>
            <person name="Hammon N."/>
            <person name="Deshpande S."/>
            <person name="Cheng J.F."/>
            <person name="Tapia R."/>
            <person name="Han C."/>
            <person name="Goodwin L."/>
            <person name="Pitluck S."/>
            <person name="Huntemann M."/>
            <person name="Liolios K."/>
            <person name="Ivanova N."/>
            <person name="Pagani I."/>
            <person name="Mavromatis K."/>
            <person name="Ovchinikova G."/>
            <person name="Pati A."/>
            <person name="Chen A."/>
            <person name="Palaniappan K."/>
            <person name="Land M."/>
            <person name="Hauser L."/>
            <person name="Brambilla E.M."/>
            <person name="Rohde M."/>
            <person name="Spring S."/>
            <person name="Detter J.C."/>
            <person name="Woyke T."/>
            <person name="Bristow J."/>
            <person name="Eisen J.A."/>
            <person name="Markowitz V."/>
            <person name="Hugenholtz P."/>
            <person name="Kyrpides N.C."/>
            <person name="Klenk H.P."/>
        </authorList>
    </citation>
    <scope>NUCLEOTIDE SEQUENCE [LARGE SCALE GENOMIC DNA]</scope>
    <source>
        <strain evidence="16">ATCC 700848 / DSM 11109 / ASRB2</strain>
    </source>
</reference>
<evidence type="ECO:0000313" key="15">
    <source>
        <dbReference type="EMBL" id="AEB10686.1"/>
    </source>
</evidence>
<evidence type="ECO:0000256" key="11">
    <source>
        <dbReference type="ARBA" id="ARBA00023310"/>
    </source>
</evidence>
<keyword evidence="3 12" id="KW-0813">Transport</keyword>
<feature type="site" description="Reversibly protonated during proton transport" evidence="12">
    <location>
        <position position="92"/>
    </location>
</feature>
<accession>F2NE56</accession>
<dbReference type="InterPro" id="IPR020537">
    <property type="entry name" value="ATP_synth_F0_csu_DDCD_BS"/>
</dbReference>
<dbReference type="Pfam" id="PF00137">
    <property type="entry name" value="ATP-synt_C"/>
    <property type="match status" value="1"/>
</dbReference>
<evidence type="ECO:0000256" key="3">
    <source>
        <dbReference type="ARBA" id="ARBA00022448"/>
    </source>
</evidence>
<dbReference type="AlphaFoldDB" id="F2NE56"/>
<evidence type="ECO:0000256" key="12">
    <source>
        <dbReference type="HAMAP-Rule" id="MF_01396"/>
    </source>
</evidence>
<evidence type="ECO:0000313" key="16">
    <source>
        <dbReference type="Proteomes" id="UP000000483"/>
    </source>
</evidence>
<keyword evidence="12" id="KW-1003">Cell membrane</keyword>
<proteinExistence type="inferred from homology"/>
<comment type="subcellular location">
    <subcellularLocation>
        <location evidence="12">Cell inner membrane</location>
        <topology evidence="12">Multi-pass membrane protein</topology>
    </subcellularLocation>
    <subcellularLocation>
        <location evidence="1">Membrane</location>
        <topology evidence="1">Multi-pass membrane protein</topology>
    </subcellularLocation>
</comment>
<dbReference type="Proteomes" id="UP000000483">
    <property type="component" value="Chromosome"/>
</dbReference>
<evidence type="ECO:0000256" key="2">
    <source>
        <dbReference type="ARBA" id="ARBA00006704"/>
    </source>
</evidence>
<comment type="similarity">
    <text evidence="2 12">Belongs to the ATPase C chain family.</text>
</comment>
<evidence type="ECO:0000256" key="10">
    <source>
        <dbReference type="ARBA" id="ARBA00023136"/>
    </source>
</evidence>
<dbReference type="GO" id="GO:0008289">
    <property type="term" value="F:lipid binding"/>
    <property type="evidence" value="ECO:0007669"/>
    <property type="project" value="UniProtKB-KW"/>
</dbReference>
<feature type="signal peptide" evidence="13">
    <location>
        <begin position="1"/>
        <end position="23"/>
    </location>
</feature>
<keyword evidence="13" id="KW-0732">Signal</keyword>
<dbReference type="RefSeq" id="WP_013707795.1">
    <property type="nucleotide sequence ID" value="NC_015388.1"/>
</dbReference>